<dbReference type="Gene3D" id="1.10.260.40">
    <property type="entry name" value="lambda repressor-like DNA-binding domains"/>
    <property type="match status" value="1"/>
</dbReference>
<evidence type="ECO:0000313" key="2">
    <source>
        <dbReference type="Proteomes" id="UP001596292"/>
    </source>
</evidence>
<proteinExistence type="predicted"/>
<keyword evidence="2" id="KW-1185">Reference proteome</keyword>
<reference evidence="2" key="1">
    <citation type="journal article" date="2019" name="Int. J. Syst. Evol. Microbiol.">
        <title>The Global Catalogue of Microorganisms (GCM) 10K type strain sequencing project: providing services to taxonomists for standard genome sequencing and annotation.</title>
        <authorList>
            <consortium name="The Broad Institute Genomics Platform"/>
            <consortium name="The Broad Institute Genome Sequencing Center for Infectious Disease"/>
            <person name="Wu L."/>
            <person name="Ma J."/>
        </authorList>
    </citation>
    <scope>NUCLEOTIDE SEQUENCE [LARGE SCALE GENOMIC DNA]</scope>
    <source>
        <strain evidence="2">CCUG 48316</strain>
    </source>
</reference>
<evidence type="ECO:0000313" key="1">
    <source>
        <dbReference type="EMBL" id="MFC6792726.1"/>
    </source>
</evidence>
<dbReference type="Proteomes" id="UP001596292">
    <property type="component" value="Unassembled WGS sequence"/>
</dbReference>
<accession>A0ABW2BRT3</accession>
<gene>
    <name evidence="1" type="ORF">ACFQE0_26100</name>
</gene>
<sequence length="111" mass="11690">MAARPRFASPAQAIRASAAIRRAVTAAGAARLAARLGVRVTSLPAWNFCPAEHVEVVADASGVSRHDLRPDLYPRTTTARDLTGGEAMAAHLMAGEHFARTGRCLSAEGVR</sequence>
<name>A0ABW2BRT3_9HYPH</name>
<organism evidence="1 2">
    <name type="scientific">Methylobacterium komagatae</name>
    <dbReference type="NCBI Taxonomy" id="374425"/>
    <lineage>
        <taxon>Bacteria</taxon>
        <taxon>Pseudomonadati</taxon>
        <taxon>Pseudomonadota</taxon>
        <taxon>Alphaproteobacteria</taxon>
        <taxon>Hyphomicrobiales</taxon>
        <taxon>Methylobacteriaceae</taxon>
        <taxon>Methylobacterium</taxon>
    </lineage>
</organism>
<comment type="caution">
    <text evidence="1">The sequence shown here is derived from an EMBL/GenBank/DDBJ whole genome shotgun (WGS) entry which is preliminary data.</text>
</comment>
<dbReference type="InterPro" id="IPR010982">
    <property type="entry name" value="Lambda_DNA-bd_dom_sf"/>
</dbReference>
<dbReference type="RefSeq" id="WP_378974936.1">
    <property type="nucleotide sequence ID" value="NZ_JBHSWN010000001.1"/>
</dbReference>
<protein>
    <submittedName>
        <fullName evidence="1">Uncharacterized protein</fullName>
    </submittedName>
</protein>
<dbReference type="EMBL" id="JBHSWN010000001">
    <property type="protein sequence ID" value="MFC6792726.1"/>
    <property type="molecule type" value="Genomic_DNA"/>
</dbReference>